<name>A0A1N7PDK8_9FLAO</name>
<evidence type="ECO:0000313" key="3">
    <source>
        <dbReference type="EMBL" id="SIT08958.1"/>
    </source>
</evidence>
<reference evidence="1 5" key="1">
    <citation type="submission" date="2016-11" db="EMBL/GenBank/DDBJ databases">
        <title>Whole genomes of Flavobacteriaceae.</title>
        <authorList>
            <person name="Stine C."/>
            <person name="Li C."/>
            <person name="Tadesse D."/>
        </authorList>
    </citation>
    <scope>NUCLEOTIDE SEQUENCE [LARGE SCALE GENOMIC DNA]</scope>
    <source>
        <strain evidence="1 5">DSM 21068</strain>
    </source>
</reference>
<dbReference type="EMBL" id="FTOJ01000013">
    <property type="protein sequence ID" value="SIT08958.1"/>
    <property type="molecule type" value="Genomic_DNA"/>
</dbReference>
<dbReference type="Proteomes" id="UP000186246">
    <property type="component" value="Unassembled WGS sequence"/>
</dbReference>
<dbReference type="AlphaFoldDB" id="A0A1N7PDK8"/>
<keyword evidence="5" id="KW-1185">Reference proteome</keyword>
<reference evidence="2" key="2">
    <citation type="submission" date="2017-01" db="EMBL/GenBank/DDBJ databases">
        <authorList>
            <person name="Mah S.A."/>
            <person name="Swanson W.J."/>
            <person name="Moy G.W."/>
            <person name="Vacquier V.D."/>
        </authorList>
    </citation>
    <scope>NUCLEOTIDE SEQUENCE [LARGE SCALE GENOMIC DNA]</scope>
    <source>
        <strain evidence="2">DSM 21068</strain>
    </source>
</reference>
<reference evidence="4" key="3">
    <citation type="submission" date="2017-01" db="EMBL/GenBank/DDBJ databases">
        <authorList>
            <person name="Varghese N."/>
            <person name="Submissions S."/>
        </authorList>
    </citation>
    <scope>NUCLEOTIDE SEQUENCE [LARGE SCALE GENOMIC DNA]</scope>
    <source>
        <strain evidence="4">DSM 21068</strain>
    </source>
</reference>
<evidence type="ECO:0000313" key="4">
    <source>
        <dbReference type="Proteomes" id="UP000186246"/>
    </source>
</evidence>
<dbReference type="EMBL" id="FTOJ01000013">
    <property type="protein sequence ID" value="SIT08725.1"/>
    <property type="molecule type" value="Genomic_DNA"/>
</dbReference>
<dbReference type="RefSeq" id="WP_076452843.1">
    <property type="nucleotide sequence ID" value="NZ_MUGO01000031.1"/>
</dbReference>
<proteinExistence type="predicted"/>
<evidence type="ECO:0000313" key="1">
    <source>
        <dbReference type="EMBL" id="PQA89968.1"/>
    </source>
</evidence>
<protein>
    <submittedName>
        <fullName evidence="2">Uncharacterized protein</fullName>
    </submittedName>
</protein>
<evidence type="ECO:0000313" key="5">
    <source>
        <dbReference type="Proteomes" id="UP000238314"/>
    </source>
</evidence>
<evidence type="ECO:0000313" key="2">
    <source>
        <dbReference type="EMBL" id="SIT08725.1"/>
    </source>
</evidence>
<gene>
    <name evidence="1" type="ORF">B0A70_15410</name>
    <name evidence="3" type="ORF">SAMN05421796_11325</name>
    <name evidence="2" type="ORF">SAMN05421796_1138</name>
</gene>
<organism evidence="2 4">
    <name type="scientific">Chryseobacterium piscicola</name>
    <dbReference type="NCBI Taxonomy" id="551459"/>
    <lineage>
        <taxon>Bacteria</taxon>
        <taxon>Pseudomonadati</taxon>
        <taxon>Bacteroidota</taxon>
        <taxon>Flavobacteriia</taxon>
        <taxon>Flavobacteriales</taxon>
        <taxon>Weeksellaceae</taxon>
        <taxon>Chryseobacterium group</taxon>
        <taxon>Chryseobacterium</taxon>
    </lineage>
</organism>
<dbReference type="STRING" id="551459.SAMN05421796_11325"/>
<accession>A0A1N7PDK8</accession>
<dbReference type="EMBL" id="MUGO01000031">
    <property type="protein sequence ID" value="PQA89968.1"/>
    <property type="molecule type" value="Genomic_DNA"/>
</dbReference>
<dbReference type="Proteomes" id="UP000238314">
    <property type="component" value="Unassembled WGS sequence"/>
</dbReference>
<sequence length="573" mass="66667">MIKQNDKLKLRQLFLYVLSIGLISFQISCKDELAEVQNEQAFKEELNNTLSARTFSGDSIMLENPYSTENMTKAFQTIKDKNPEYGFGEFDIHTTHYYLKFTPENEEEVGLLKRDSTIHYFDYRLDAEYREGYLENRNPDRDTISVYYTAVPVGKILPNVKHEILSELYIPEQDQYFADIKDYKEYEVTGRVENKTDLFNNLLFSAYEQTGNENELLTENSTPQARWIFGTKWYPSGSIRVQDDIAGLRPVTGAQVLMRQWFTVAQGITDGNGNFSTSSVRGKARYVIQWERYNYSVRDGSFFQAETHGPDVKQQSWHPILNGGKDEYHALIHQAAHDFYYGNRFALISPPMNNHFYNFGRQTQIKIAGRLSNSGPTSSFSHLRSEITFGLSAQVHIKDYGKPSDQVYGTTIHELSHALHSVKDRSSYNDIVQDSFLSGNTQVRKRNRRLLESWPTAVEILMTLERYRIRFNNPNYLVYQNLTLNYQNYQFRTIAAENLYTSGIYDMTDTVNQRRIFGAGYPMDQVDGYTIKELENALSGARYWNDYRDKVKVMYPNKPTRPFVDELFANWQD</sequence>